<dbReference type="AlphaFoldDB" id="A0A7G1PDW2"/>
<evidence type="ECO:0000313" key="3">
    <source>
        <dbReference type="Proteomes" id="UP000516444"/>
    </source>
</evidence>
<name>A0A7G1PDW2_9ACTN</name>
<feature type="transmembrane region" description="Helical" evidence="1">
    <location>
        <begin position="94"/>
        <end position="114"/>
    </location>
</feature>
<protein>
    <submittedName>
        <fullName evidence="2">Uncharacterized protein</fullName>
    </submittedName>
</protein>
<sequence length="122" mass="13621">MIRTSGIHPDLMPASMDPVTNNHMTYTPRLRMFNAPWQRWAWAALPLVSMSVLAFLPFVFAWKRGVVPPRVPGVYTLGSAIVFGFAVVQPDVNVLFAVCVWALMLTAVVHVLLLDRPKGYAK</sequence>
<proteinExistence type="predicted"/>
<keyword evidence="1" id="KW-0472">Membrane</keyword>
<accession>A0A7G1PDW2</accession>
<evidence type="ECO:0000313" key="2">
    <source>
        <dbReference type="EMBL" id="BCL32274.1"/>
    </source>
</evidence>
<evidence type="ECO:0000256" key="1">
    <source>
        <dbReference type="SAM" id="Phobius"/>
    </source>
</evidence>
<feature type="transmembrane region" description="Helical" evidence="1">
    <location>
        <begin position="72"/>
        <end position="88"/>
    </location>
</feature>
<keyword evidence="1" id="KW-1133">Transmembrane helix</keyword>
<dbReference type="Proteomes" id="UP000516444">
    <property type="component" value="Chromosome"/>
</dbReference>
<feature type="transmembrane region" description="Helical" evidence="1">
    <location>
        <begin position="40"/>
        <end position="60"/>
    </location>
</feature>
<keyword evidence="1" id="KW-0812">Transmembrane</keyword>
<dbReference type="EMBL" id="AP023440">
    <property type="protein sequence ID" value="BCL32274.1"/>
    <property type="molecule type" value="Genomic_DNA"/>
</dbReference>
<gene>
    <name evidence="2" type="ORF">GCM10017557_71330</name>
</gene>
<dbReference type="KEGG" id="sgm:GCM10017557_71330"/>
<organism evidence="2 3">
    <name type="scientific">Streptomyces aurantiacus</name>
    <dbReference type="NCBI Taxonomy" id="47760"/>
    <lineage>
        <taxon>Bacteria</taxon>
        <taxon>Bacillati</taxon>
        <taxon>Actinomycetota</taxon>
        <taxon>Actinomycetes</taxon>
        <taxon>Kitasatosporales</taxon>
        <taxon>Streptomycetaceae</taxon>
        <taxon>Streptomyces</taxon>
        <taxon>Streptomyces aurantiacus group</taxon>
    </lineage>
</organism>
<keyword evidence="3" id="KW-1185">Reference proteome</keyword>
<reference evidence="2 3" key="1">
    <citation type="journal article" date="2014" name="Int. J. Syst. Evol. Microbiol.">
        <title>Complete genome sequence of Corynebacterium casei LMG S-19264T (=DSM 44701T), isolated from a smear-ripened cheese.</title>
        <authorList>
            <consortium name="US DOE Joint Genome Institute (JGI-PGF)"/>
            <person name="Walter F."/>
            <person name="Albersmeier A."/>
            <person name="Kalinowski J."/>
            <person name="Ruckert C."/>
        </authorList>
    </citation>
    <scope>NUCLEOTIDE SEQUENCE [LARGE SCALE GENOMIC DNA]</scope>
    <source>
        <strain evidence="2 3">JCM 4677</strain>
    </source>
</reference>